<feature type="domain" description="PilZ" evidence="1">
    <location>
        <begin position="6"/>
        <end position="92"/>
    </location>
</feature>
<accession>A0ABU6K9C6</accession>
<reference evidence="2 3" key="1">
    <citation type="submission" date="2024-01" db="EMBL/GenBank/DDBJ databases">
        <title>Uliginosibacterium soil sp. nov.</title>
        <authorList>
            <person name="Lv Y."/>
        </authorList>
    </citation>
    <scope>NUCLEOTIDE SEQUENCE [LARGE SCALE GENOMIC DNA]</scope>
    <source>
        <strain evidence="2 3">H3</strain>
    </source>
</reference>
<sequence>MGAAARAFLRHPTDVPIEVHAQPIQGRVGQRLMDVSLGGLACRSECEMDVGTHVEICIELVSPPFQAEGEVAWCRHRNGHHEIGIRFLQREDAFAARMVEQICHIEHYRNEVMRLEGRVLDARTAAEEWISKYAADFPSLRTFMSD</sequence>
<proteinExistence type="predicted"/>
<dbReference type="Proteomes" id="UP001331561">
    <property type="component" value="Unassembled WGS sequence"/>
</dbReference>
<dbReference type="SUPFAM" id="SSF141371">
    <property type="entry name" value="PilZ domain-like"/>
    <property type="match status" value="1"/>
</dbReference>
<dbReference type="RefSeq" id="WP_327601160.1">
    <property type="nucleotide sequence ID" value="NZ_JAYXHS010000005.1"/>
</dbReference>
<organism evidence="2 3">
    <name type="scientific">Uliginosibacterium silvisoli</name>
    <dbReference type="NCBI Taxonomy" id="3114758"/>
    <lineage>
        <taxon>Bacteria</taxon>
        <taxon>Pseudomonadati</taxon>
        <taxon>Pseudomonadota</taxon>
        <taxon>Betaproteobacteria</taxon>
        <taxon>Rhodocyclales</taxon>
        <taxon>Zoogloeaceae</taxon>
        <taxon>Uliginosibacterium</taxon>
    </lineage>
</organism>
<dbReference type="Pfam" id="PF07238">
    <property type="entry name" value="PilZ"/>
    <property type="match status" value="1"/>
</dbReference>
<evidence type="ECO:0000313" key="2">
    <source>
        <dbReference type="EMBL" id="MEC5388184.1"/>
    </source>
</evidence>
<evidence type="ECO:0000313" key="3">
    <source>
        <dbReference type="Proteomes" id="UP001331561"/>
    </source>
</evidence>
<evidence type="ECO:0000259" key="1">
    <source>
        <dbReference type="Pfam" id="PF07238"/>
    </source>
</evidence>
<comment type="caution">
    <text evidence="2">The sequence shown here is derived from an EMBL/GenBank/DDBJ whole genome shotgun (WGS) entry which is preliminary data.</text>
</comment>
<dbReference type="EMBL" id="JAYXHS010000005">
    <property type="protein sequence ID" value="MEC5388184.1"/>
    <property type="molecule type" value="Genomic_DNA"/>
</dbReference>
<keyword evidence="3" id="KW-1185">Reference proteome</keyword>
<dbReference type="InterPro" id="IPR009875">
    <property type="entry name" value="PilZ_domain"/>
</dbReference>
<protein>
    <submittedName>
        <fullName evidence="2">PilZ domain-containing protein</fullName>
    </submittedName>
</protein>
<dbReference type="Gene3D" id="2.40.10.220">
    <property type="entry name" value="predicted glycosyltransferase like domains"/>
    <property type="match status" value="1"/>
</dbReference>
<name>A0ABU6K9C6_9RHOO</name>
<gene>
    <name evidence="2" type="ORF">VVD49_20790</name>
</gene>